<accession>A0AAX0Z1U2</accession>
<dbReference type="Pfam" id="PF12729">
    <property type="entry name" value="4HB_MCP_1"/>
    <property type="match status" value="1"/>
</dbReference>
<dbReference type="PRINTS" id="PR00260">
    <property type="entry name" value="CHEMTRNSDUCR"/>
</dbReference>
<evidence type="ECO:0000256" key="4">
    <source>
        <dbReference type="PROSITE-ProRule" id="PRU00284"/>
    </source>
</evidence>
<dbReference type="GO" id="GO:0006935">
    <property type="term" value="P:chemotaxis"/>
    <property type="evidence" value="ECO:0007669"/>
    <property type="project" value="InterPro"/>
</dbReference>
<organism evidence="8 9">
    <name type="scientific">Photobacterium kishitanii</name>
    <dbReference type="NCBI Taxonomy" id="318456"/>
    <lineage>
        <taxon>Bacteria</taxon>
        <taxon>Pseudomonadati</taxon>
        <taxon>Pseudomonadota</taxon>
        <taxon>Gammaproteobacteria</taxon>
        <taxon>Vibrionales</taxon>
        <taxon>Vibrionaceae</taxon>
        <taxon>Photobacterium</taxon>
    </lineage>
</organism>
<evidence type="ECO:0000313" key="9">
    <source>
        <dbReference type="Proteomes" id="UP000240728"/>
    </source>
</evidence>
<reference evidence="8 9" key="1">
    <citation type="submission" date="2018-01" db="EMBL/GenBank/DDBJ databases">
        <title>Whole genome sequencing of Histamine producing bacteria.</title>
        <authorList>
            <person name="Butler K."/>
        </authorList>
    </citation>
    <scope>NUCLEOTIDE SEQUENCE [LARGE SCALE GENOMIC DNA]</scope>
    <source>
        <strain evidence="8 9">A1-4</strain>
    </source>
</reference>
<dbReference type="Gene3D" id="1.10.287.950">
    <property type="entry name" value="Methyl-accepting chemotaxis protein"/>
    <property type="match status" value="1"/>
</dbReference>
<dbReference type="Proteomes" id="UP000240728">
    <property type="component" value="Unassembled WGS sequence"/>
</dbReference>
<dbReference type="PANTHER" id="PTHR32089:SF120">
    <property type="entry name" value="METHYL-ACCEPTING CHEMOTAXIS PROTEIN TLPQ"/>
    <property type="match status" value="1"/>
</dbReference>
<evidence type="ECO:0000259" key="6">
    <source>
        <dbReference type="PROSITE" id="PS50111"/>
    </source>
</evidence>
<protein>
    <submittedName>
        <fullName evidence="8">Methyl-accepting chemotaxis protein</fullName>
    </submittedName>
</protein>
<dbReference type="GO" id="GO:0007165">
    <property type="term" value="P:signal transduction"/>
    <property type="evidence" value="ECO:0007669"/>
    <property type="project" value="UniProtKB-KW"/>
</dbReference>
<dbReference type="CDD" id="cd11386">
    <property type="entry name" value="MCP_signal"/>
    <property type="match status" value="1"/>
</dbReference>
<dbReference type="PANTHER" id="PTHR32089">
    <property type="entry name" value="METHYL-ACCEPTING CHEMOTAXIS PROTEIN MCPB"/>
    <property type="match status" value="1"/>
</dbReference>
<dbReference type="InterPro" id="IPR004090">
    <property type="entry name" value="Chemotax_Me-accpt_rcpt"/>
</dbReference>
<feature type="transmembrane region" description="Helical" evidence="5">
    <location>
        <begin position="13"/>
        <end position="31"/>
    </location>
</feature>
<feature type="domain" description="HAMP" evidence="7">
    <location>
        <begin position="214"/>
        <end position="268"/>
    </location>
</feature>
<comment type="similarity">
    <text evidence="3">Belongs to the methyl-accepting chemotaxis (MCP) protein family.</text>
</comment>
<dbReference type="EMBL" id="PYOZ01000002">
    <property type="protein sequence ID" value="PSX46284.1"/>
    <property type="molecule type" value="Genomic_DNA"/>
</dbReference>
<comment type="subcellular location">
    <subcellularLocation>
        <location evidence="1">Membrane</location>
    </subcellularLocation>
</comment>
<keyword evidence="5" id="KW-1133">Transmembrane helix</keyword>
<dbReference type="SMART" id="SM00283">
    <property type="entry name" value="MA"/>
    <property type="match status" value="1"/>
</dbReference>
<proteinExistence type="inferred from homology"/>
<evidence type="ECO:0000256" key="2">
    <source>
        <dbReference type="ARBA" id="ARBA00023224"/>
    </source>
</evidence>
<keyword evidence="5" id="KW-0472">Membrane</keyword>
<feature type="transmembrane region" description="Helical" evidence="5">
    <location>
        <begin position="190"/>
        <end position="212"/>
    </location>
</feature>
<comment type="caution">
    <text evidence="8">The sequence shown here is derived from an EMBL/GenBank/DDBJ whole genome shotgun (WGS) entry which is preliminary data.</text>
</comment>
<evidence type="ECO:0000313" key="8">
    <source>
        <dbReference type="EMBL" id="PSX46284.1"/>
    </source>
</evidence>
<feature type="domain" description="Methyl-accepting transducer" evidence="6">
    <location>
        <begin position="273"/>
        <end position="509"/>
    </location>
</feature>
<dbReference type="Pfam" id="PF00015">
    <property type="entry name" value="MCPsignal"/>
    <property type="match status" value="1"/>
</dbReference>
<dbReference type="PROSITE" id="PS50111">
    <property type="entry name" value="CHEMOTAXIS_TRANSDUC_2"/>
    <property type="match status" value="1"/>
</dbReference>
<dbReference type="AlphaFoldDB" id="A0AAX0Z1U2"/>
<keyword evidence="5" id="KW-0812">Transmembrane</keyword>
<evidence type="ECO:0000259" key="7">
    <source>
        <dbReference type="PROSITE" id="PS50885"/>
    </source>
</evidence>
<evidence type="ECO:0000256" key="1">
    <source>
        <dbReference type="ARBA" id="ARBA00004370"/>
    </source>
</evidence>
<dbReference type="RefSeq" id="WP_080888812.1">
    <property type="nucleotide sequence ID" value="NZ_JZTB01000001.1"/>
</dbReference>
<keyword evidence="9" id="KW-1185">Reference proteome</keyword>
<dbReference type="InterPro" id="IPR003660">
    <property type="entry name" value="HAMP_dom"/>
</dbReference>
<evidence type="ECO:0000256" key="5">
    <source>
        <dbReference type="SAM" id="Phobius"/>
    </source>
</evidence>
<dbReference type="PROSITE" id="PS50885">
    <property type="entry name" value="HAMP"/>
    <property type="match status" value="1"/>
</dbReference>
<sequence>MNFLKNTSIVRKITISFIVMFVFVLCLFFTINKQLKSIGQEIIRISDISIPGLMIVSDINQNISNLRREQFAVILYNNSGIERKTTSLSKIDGYYSNIDNLILKYSKIVDGNDDKYAYNELKKSWQTYKNKCDDFDSYINSNNINLAGDILEHSYKNFIDMNDKVNSLYKVNVGYTQKNNKKVSSEISSAFYVSIISFSILAILFIMINIILNRQIINPLTLINNLLEEISKGNLTYKFNRTDIANDEFGKLADISLLMKDNLLNLIEEIRVLVIQLNSSVDEVSSVAQQSSTGMQEQQNQVILIATAMEQMRVTVAEVAHNTEKSSSSASDINNNVKQGISDLSLTISEIEKASIEINRAEGIVSLLEKESININVVVDVIRSIADQTNLLALNAAIEAARAGEQGRGFAVVADEVRTLAGRTQDSTGEIISIIEKLQLSVNAAKAVTHKSEELINRCVENSHQTGEDIKAIGLQVNGMSELSFQIATACSEQDSVTEALGENIENISNSAIEVARGADYTAKSCAEISQLSLSLQNTINRFKLS</sequence>
<dbReference type="GO" id="GO:0004888">
    <property type="term" value="F:transmembrane signaling receptor activity"/>
    <property type="evidence" value="ECO:0007669"/>
    <property type="project" value="InterPro"/>
</dbReference>
<name>A0AAX0Z1U2_9GAMM</name>
<dbReference type="InterPro" id="IPR004089">
    <property type="entry name" value="MCPsignal_dom"/>
</dbReference>
<dbReference type="GO" id="GO:0016020">
    <property type="term" value="C:membrane"/>
    <property type="evidence" value="ECO:0007669"/>
    <property type="project" value="UniProtKB-SubCell"/>
</dbReference>
<keyword evidence="2 4" id="KW-0807">Transducer</keyword>
<dbReference type="InterPro" id="IPR024478">
    <property type="entry name" value="HlyB_4HB_MCP"/>
</dbReference>
<dbReference type="FunFam" id="1.10.287.950:FF:000001">
    <property type="entry name" value="Methyl-accepting chemotaxis sensory transducer"/>
    <property type="match status" value="1"/>
</dbReference>
<gene>
    <name evidence="8" type="ORF">C0W53_04950</name>
</gene>
<evidence type="ECO:0000256" key="3">
    <source>
        <dbReference type="ARBA" id="ARBA00029447"/>
    </source>
</evidence>
<dbReference type="SUPFAM" id="SSF58104">
    <property type="entry name" value="Methyl-accepting chemotaxis protein (MCP) signaling domain"/>
    <property type="match status" value="1"/>
</dbReference>